<feature type="transmembrane region" description="Helical" evidence="8">
    <location>
        <begin position="214"/>
        <end position="236"/>
    </location>
</feature>
<accession>A0A239C1B9</accession>
<dbReference type="STRING" id="1215104.GCA_000730585_01863"/>
<keyword evidence="6 8" id="KW-1133">Transmembrane helix</keyword>
<keyword evidence="4" id="KW-0533">Nickel</keyword>
<reference evidence="10" key="1">
    <citation type="submission" date="2017-06" db="EMBL/GenBank/DDBJ databases">
        <authorList>
            <person name="Varghese N."/>
            <person name="Submissions S."/>
        </authorList>
    </citation>
    <scope>NUCLEOTIDE SEQUENCE [LARGE SCALE GENOMIC DNA]</scope>
    <source>
        <strain evidence="10">DSM 22348</strain>
    </source>
</reference>
<organism evidence="9 10">
    <name type="scientific">Pseudomonas japonica</name>
    <dbReference type="NCBI Taxonomy" id="256466"/>
    <lineage>
        <taxon>Bacteria</taxon>
        <taxon>Pseudomonadati</taxon>
        <taxon>Pseudomonadota</taxon>
        <taxon>Gammaproteobacteria</taxon>
        <taxon>Pseudomonadales</taxon>
        <taxon>Pseudomonadaceae</taxon>
        <taxon>Pseudomonas</taxon>
    </lineage>
</organism>
<proteinExistence type="inferred from homology"/>
<keyword evidence="5 8" id="KW-0812">Transmembrane</keyword>
<dbReference type="PANTHER" id="PTHR31611">
    <property type="entry name" value="HIGH-AFFINITY NICKEL TRANSPORT PROTEIN NIC1"/>
    <property type="match status" value="1"/>
</dbReference>
<dbReference type="GO" id="GO:0012505">
    <property type="term" value="C:endomembrane system"/>
    <property type="evidence" value="ECO:0007669"/>
    <property type="project" value="UniProtKB-SubCell"/>
</dbReference>
<dbReference type="Proteomes" id="UP000198407">
    <property type="component" value="Unassembled WGS sequence"/>
</dbReference>
<feature type="transmembrane region" description="Helical" evidence="8">
    <location>
        <begin position="109"/>
        <end position="135"/>
    </location>
</feature>
<evidence type="ECO:0000256" key="2">
    <source>
        <dbReference type="ARBA" id="ARBA00010892"/>
    </source>
</evidence>
<dbReference type="AlphaFoldDB" id="A0A239C1B9"/>
<dbReference type="GO" id="GO:0015099">
    <property type="term" value="F:nickel cation transmembrane transporter activity"/>
    <property type="evidence" value="ECO:0007669"/>
    <property type="project" value="UniProtKB-UniRule"/>
</dbReference>
<evidence type="ECO:0000313" key="10">
    <source>
        <dbReference type="Proteomes" id="UP000198407"/>
    </source>
</evidence>
<keyword evidence="10" id="KW-1185">Reference proteome</keyword>
<dbReference type="RefSeq" id="WP_245655632.1">
    <property type="nucleotide sequence ID" value="NZ_FZOL01000003.1"/>
</dbReference>
<gene>
    <name evidence="9" type="ORF">SAMN05444352_103317</name>
</gene>
<keyword evidence="7 8" id="KW-0472">Membrane</keyword>
<evidence type="ECO:0000256" key="5">
    <source>
        <dbReference type="ARBA" id="ARBA00022692"/>
    </source>
</evidence>
<feature type="transmembrane region" description="Helical" evidence="8">
    <location>
        <begin position="257"/>
        <end position="277"/>
    </location>
</feature>
<feature type="transmembrane region" description="Helical" evidence="8">
    <location>
        <begin position="72"/>
        <end position="97"/>
    </location>
</feature>
<feature type="transmembrane region" description="Helical" evidence="8">
    <location>
        <begin position="184"/>
        <end position="208"/>
    </location>
</feature>
<comment type="subcellular location">
    <subcellularLocation>
        <location evidence="8">Cell membrane</location>
        <topology evidence="8">Multi-pass membrane protein</topology>
    </subcellularLocation>
    <subcellularLocation>
        <location evidence="1">Endomembrane system</location>
        <topology evidence="1">Multi-pass membrane protein</topology>
    </subcellularLocation>
</comment>
<evidence type="ECO:0000256" key="1">
    <source>
        <dbReference type="ARBA" id="ARBA00004127"/>
    </source>
</evidence>
<dbReference type="InterPro" id="IPR011541">
    <property type="entry name" value="Ni/Co_transpt_high_affinity"/>
</dbReference>
<feature type="transmembrane region" description="Helical" evidence="8">
    <location>
        <begin position="306"/>
        <end position="326"/>
    </location>
</feature>
<name>A0A239C1B9_9PSED</name>
<comment type="similarity">
    <text evidence="2 8">Belongs to the NiCoT transporter (TC 2.A.52) family.</text>
</comment>
<dbReference type="InterPro" id="IPR004688">
    <property type="entry name" value="Ni/Co_transpt"/>
</dbReference>
<dbReference type="PANTHER" id="PTHR31611:SF0">
    <property type="entry name" value="HIGH-AFFINITY NICKEL TRANSPORT PROTEIN NIC1"/>
    <property type="match status" value="1"/>
</dbReference>
<sequence length="339" mass="36692">MPRTSPVTTLFIGLITVNCLAWLWALLAFRDYPLLLGTAVLAYSFGLRHAMDADHIAAIDNATRKLIQEGQPTASVGLFFSLGHSSVVIIASALIALSAASLQDELEAFHGIGAVIGTSVSAGFLLLVALINLVILRSVYRAFRRVRQGERLGEAELHGMLAGGGLLARLARPLFRLVRRSWHLYPLGFLFGLGFDTATEIGLLGIAASQAVQHLPMLSIMVFPALFTAGMALVDSADSVLMTGAYRWAEVRPARKLYYNMTITAASILVALLVGGMEALDLLAEQFGLEGAAWAFVARVNENFGLLGYLIVGLFVATWALSWAFYRYKGYDRLDLTPA</sequence>
<feature type="transmembrane region" description="Helical" evidence="8">
    <location>
        <begin position="32"/>
        <end position="51"/>
    </location>
</feature>
<keyword evidence="3 8" id="KW-0813">Transport</keyword>
<dbReference type="NCBIfam" id="TIGR00802">
    <property type="entry name" value="nico"/>
    <property type="match status" value="1"/>
</dbReference>
<evidence type="ECO:0000256" key="7">
    <source>
        <dbReference type="ARBA" id="ARBA00023136"/>
    </source>
</evidence>
<evidence type="ECO:0000313" key="9">
    <source>
        <dbReference type="EMBL" id="SNS13956.1"/>
    </source>
</evidence>
<dbReference type="EMBL" id="FZOL01000003">
    <property type="protein sequence ID" value="SNS13956.1"/>
    <property type="molecule type" value="Genomic_DNA"/>
</dbReference>
<evidence type="ECO:0000256" key="8">
    <source>
        <dbReference type="RuleBase" id="RU362101"/>
    </source>
</evidence>
<dbReference type="GO" id="GO:0005886">
    <property type="term" value="C:plasma membrane"/>
    <property type="evidence" value="ECO:0007669"/>
    <property type="project" value="UniProtKB-SubCell"/>
</dbReference>
<protein>
    <recommendedName>
        <fullName evidence="8">Nickel/cobalt efflux system</fullName>
    </recommendedName>
</protein>
<evidence type="ECO:0000256" key="4">
    <source>
        <dbReference type="ARBA" id="ARBA00022596"/>
    </source>
</evidence>
<dbReference type="Pfam" id="PF03824">
    <property type="entry name" value="NicO"/>
    <property type="match status" value="1"/>
</dbReference>
<evidence type="ECO:0000256" key="3">
    <source>
        <dbReference type="ARBA" id="ARBA00022448"/>
    </source>
</evidence>
<feature type="transmembrane region" description="Helical" evidence="8">
    <location>
        <begin position="7"/>
        <end position="26"/>
    </location>
</feature>
<evidence type="ECO:0000256" key="6">
    <source>
        <dbReference type="ARBA" id="ARBA00022989"/>
    </source>
</evidence>